<keyword evidence="5" id="KW-1185">Reference proteome</keyword>
<evidence type="ECO:0000313" key="5">
    <source>
        <dbReference type="Proteomes" id="UP000466683"/>
    </source>
</evidence>
<evidence type="ECO:0000313" key="4">
    <source>
        <dbReference type="EMBL" id="UNB98513.1"/>
    </source>
</evidence>
<dbReference type="EMBL" id="CP060016">
    <property type="protein sequence ID" value="UNB98513.1"/>
    <property type="molecule type" value="Genomic_DNA"/>
</dbReference>
<dbReference type="Proteomes" id="UP000466683">
    <property type="component" value="Chromosome"/>
</dbReference>
<evidence type="ECO:0000256" key="1">
    <source>
        <dbReference type="SAM" id="MobiDB-lite"/>
    </source>
</evidence>
<feature type="region of interest" description="Disordered" evidence="1">
    <location>
        <begin position="28"/>
        <end position="94"/>
    </location>
</feature>
<gene>
    <name evidence="4" type="ORF">H5U98_23700</name>
    <name evidence="3" type="ORF">MBOE_59800</name>
</gene>
<proteinExistence type="predicted"/>
<dbReference type="Proteomes" id="UP001162885">
    <property type="component" value="Chromosome"/>
</dbReference>
<keyword evidence="2" id="KW-0732">Signal</keyword>
<feature type="signal peptide" evidence="2">
    <location>
        <begin position="1"/>
        <end position="27"/>
    </location>
</feature>
<protein>
    <recommendedName>
        <fullName evidence="7">Lipoprotein</fullName>
    </recommendedName>
</protein>
<organism evidence="4 6">
    <name type="scientific">Mycolicibacterium boenickei</name>
    <dbReference type="NCBI Taxonomy" id="146017"/>
    <lineage>
        <taxon>Bacteria</taxon>
        <taxon>Bacillati</taxon>
        <taxon>Actinomycetota</taxon>
        <taxon>Actinomycetes</taxon>
        <taxon>Mycobacteriales</taxon>
        <taxon>Mycobacteriaceae</taxon>
        <taxon>Mycolicibacterium</taxon>
    </lineage>
</organism>
<dbReference type="PROSITE" id="PS51257">
    <property type="entry name" value="PROKAR_LIPOPROTEIN"/>
    <property type="match status" value="1"/>
</dbReference>
<reference evidence="3 5" key="1">
    <citation type="journal article" date="2019" name="Emerg. Microbes Infect.">
        <title>Comprehensive subspecies identification of 175 nontuberculous mycobacteria species based on 7547 genomic profiles.</title>
        <authorList>
            <person name="Matsumoto Y."/>
            <person name="Kinjo T."/>
            <person name="Motooka D."/>
            <person name="Nabeya D."/>
            <person name="Jung N."/>
            <person name="Uechi K."/>
            <person name="Horii T."/>
            <person name="Iida T."/>
            <person name="Fujita J."/>
            <person name="Nakamura S."/>
        </authorList>
    </citation>
    <scope>NUCLEOTIDE SEQUENCE [LARGE SCALE GENOMIC DNA]</scope>
    <source>
        <strain evidence="3 5">JCM 15653</strain>
    </source>
</reference>
<reference evidence="4 6" key="3">
    <citation type="journal article" date="2022" name="BMC Genomics">
        <title>Comparative genome analysis of mycobacteria focusing on tRNA and non-coding RNA.</title>
        <authorList>
            <person name="Behra P.R.K."/>
            <person name="Pettersson B.M.F."/>
            <person name="Ramesh M."/>
            <person name="Das S."/>
            <person name="Dasgupta S."/>
            <person name="Kirsebom L.A."/>
        </authorList>
    </citation>
    <scope>NUCLEOTIDE SEQUENCE [LARGE SCALE GENOMIC DNA]</scope>
    <source>
        <strain evidence="4 6">DSM 44677</strain>
    </source>
</reference>
<evidence type="ECO:0000256" key="2">
    <source>
        <dbReference type="SAM" id="SignalP"/>
    </source>
</evidence>
<dbReference type="EMBL" id="AP022579">
    <property type="protein sequence ID" value="BBX94331.1"/>
    <property type="molecule type" value="Genomic_DNA"/>
</dbReference>
<feature type="chain" id="PRO_5044004928" description="Lipoprotein" evidence="2">
    <location>
        <begin position="28"/>
        <end position="94"/>
    </location>
</feature>
<feature type="compositionally biased region" description="Low complexity" evidence="1">
    <location>
        <begin position="36"/>
        <end position="50"/>
    </location>
</feature>
<sequence length="94" mass="9367">MRSRPSTRRLAAAAGSAAIIGMVGLSACGTGEKAPETTSPTPTTTTTTTTTPPPPAAPTEKQVTPGGANSFTPTHVEPAAPPTGRHGIGSPHRQ</sequence>
<evidence type="ECO:0008006" key="7">
    <source>
        <dbReference type="Google" id="ProtNLM"/>
    </source>
</evidence>
<evidence type="ECO:0000313" key="3">
    <source>
        <dbReference type="EMBL" id="BBX94331.1"/>
    </source>
</evidence>
<dbReference type="RefSeq" id="WP_077743292.1">
    <property type="nucleotide sequence ID" value="NZ_AP022579.1"/>
</dbReference>
<accession>A0AAX2ZTK3</accession>
<evidence type="ECO:0000313" key="6">
    <source>
        <dbReference type="Proteomes" id="UP001162885"/>
    </source>
</evidence>
<reference evidence="3" key="2">
    <citation type="submission" date="2020-02" db="EMBL/GenBank/DDBJ databases">
        <authorList>
            <person name="Matsumoto Y."/>
            <person name="Kinjo T."/>
            <person name="Motooka D."/>
            <person name="Nabeya D."/>
            <person name="Jung N."/>
            <person name="Uechi K."/>
            <person name="Horii T."/>
            <person name="Iida T."/>
            <person name="Fujita J."/>
            <person name="Nakamura S."/>
        </authorList>
    </citation>
    <scope>NUCLEOTIDE SEQUENCE</scope>
    <source>
        <strain evidence="3">JCM 15653</strain>
    </source>
</reference>
<dbReference type="AlphaFoldDB" id="A0AAX2ZTK3"/>
<name>A0AAX2ZTK3_9MYCO</name>